<protein>
    <submittedName>
        <fullName evidence="2">Uncharacterized protein</fullName>
    </submittedName>
</protein>
<organism evidence="2 3">
    <name type="scientific">Dryococelus australis</name>
    <dbReference type="NCBI Taxonomy" id="614101"/>
    <lineage>
        <taxon>Eukaryota</taxon>
        <taxon>Metazoa</taxon>
        <taxon>Ecdysozoa</taxon>
        <taxon>Arthropoda</taxon>
        <taxon>Hexapoda</taxon>
        <taxon>Insecta</taxon>
        <taxon>Pterygota</taxon>
        <taxon>Neoptera</taxon>
        <taxon>Polyneoptera</taxon>
        <taxon>Phasmatodea</taxon>
        <taxon>Verophasmatodea</taxon>
        <taxon>Anareolatae</taxon>
        <taxon>Phasmatidae</taxon>
        <taxon>Eurycanthinae</taxon>
        <taxon>Dryococelus</taxon>
    </lineage>
</organism>
<feature type="compositionally biased region" description="Basic and acidic residues" evidence="1">
    <location>
        <begin position="71"/>
        <end position="81"/>
    </location>
</feature>
<gene>
    <name evidence="2" type="ORF">PR048_003245</name>
</gene>
<feature type="compositionally biased region" description="Polar residues" evidence="1">
    <location>
        <begin position="43"/>
        <end position="58"/>
    </location>
</feature>
<evidence type="ECO:0000313" key="3">
    <source>
        <dbReference type="Proteomes" id="UP001159363"/>
    </source>
</evidence>
<reference evidence="2 3" key="1">
    <citation type="submission" date="2023-02" db="EMBL/GenBank/DDBJ databases">
        <title>LHISI_Scaffold_Assembly.</title>
        <authorList>
            <person name="Stuart O.P."/>
            <person name="Cleave R."/>
            <person name="Magrath M.J.L."/>
            <person name="Mikheyev A.S."/>
        </authorList>
    </citation>
    <scope>NUCLEOTIDE SEQUENCE [LARGE SCALE GENOMIC DNA]</scope>
    <source>
        <strain evidence="2">Daus_M_001</strain>
        <tissue evidence="2">Leg muscle</tissue>
    </source>
</reference>
<proteinExistence type="predicted"/>
<keyword evidence="3" id="KW-1185">Reference proteome</keyword>
<dbReference type="Proteomes" id="UP001159363">
    <property type="component" value="Chromosome 1"/>
</dbReference>
<sequence length="138" mass="15650">MGESIDCCRNTKVTEKGLLQRNRRQIIKVWEGTEEGKIDRQTAKTVNKRGTVTISGSSKQRRSNEAENPEDDTRPARERGRTSSLTEEMQFLGFPARGRERRLVSSNANIGTGERGSSDKVFRSQRGITVNKPHRIYL</sequence>
<feature type="region of interest" description="Disordered" evidence="1">
    <location>
        <begin position="40"/>
        <end position="120"/>
    </location>
</feature>
<dbReference type="EMBL" id="JARBHB010000001">
    <property type="protein sequence ID" value="KAJ8897888.1"/>
    <property type="molecule type" value="Genomic_DNA"/>
</dbReference>
<name>A0ABQ9IMF7_9NEOP</name>
<evidence type="ECO:0000256" key="1">
    <source>
        <dbReference type="SAM" id="MobiDB-lite"/>
    </source>
</evidence>
<comment type="caution">
    <text evidence="2">The sequence shown here is derived from an EMBL/GenBank/DDBJ whole genome shotgun (WGS) entry which is preliminary data.</text>
</comment>
<accession>A0ABQ9IMF7</accession>
<evidence type="ECO:0000313" key="2">
    <source>
        <dbReference type="EMBL" id="KAJ8897888.1"/>
    </source>
</evidence>